<name>A0A067PNQ8_9AGAM</name>
<organism evidence="1 2">
    <name type="scientific">Jaapia argillacea MUCL 33604</name>
    <dbReference type="NCBI Taxonomy" id="933084"/>
    <lineage>
        <taxon>Eukaryota</taxon>
        <taxon>Fungi</taxon>
        <taxon>Dikarya</taxon>
        <taxon>Basidiomycota</taxon>
        <taxon>Agaricomycotina</taxon>
        <taxon>Agaricomycetes</taxon>
        <taxon>Agaricomycetidae</taxon>
        <taxon>Jaapiales</taxon>
        <taxon>Jaapiaceae</taxon>
        <taxon>Jaapia</taxon>
    </lineage>
</organism>
<dbReference type="EMBL" id="KL197725">
    <property type="protein sequence ID" value="KDQ55445.1"/>
    <property type="molecule type" value="Genomic_DNA"/>
</dbReference>
<dbReference type="Proteomes" id="UP000027265">
    <property type="component" value="Unassembled WGS sequence"/>
</dbReference>
<evidence type="ECO:0000313" key="1">
    <source>
        <dbReference type="EMBL" id="KDQ55445.1"/>
    </source>
</evidence>
<accession>A0A067PNQ8</accession>
<proteinExistence type="predicted"/>
<protein>
    <submittedName>
        <fullName evidence="1">Uncharacterized protein</fullName>
    </submittedName>
</protein>
<evidence type="ECO:0000313" key="2">
    <source>
        <dbReference type="Proteomes" id="UP000027265"/>
    </source>
</evidence>
<dbReference type="InParanoid" id="A0A067PNQ8"/>
<dbReference type="AlphaFoldDB" id="A0A067PNQ8"/>
<dbReference type="HOGENOM" id="CLU_1540281_0_0_1"/>
<keyword evidence="2" id="KW-1185">Reference proteome</keyword>
<reference evidence="2" key="1">
    <citation type="journal article" date="2014" name="Proc. Natl. Acad. Sci. U.S.A.">
        <title>Extensive sampling of basidiomycete genomes demonstrates inadequacy of the white-rot/brown-rot paradigm for wood decay fungi.</title>
        <authorList>
            <person name="Riley R."/>
            <person name="Salamov A.A."/>
            <person name="Brown D.W."/>
            <person name="Nagy L.G."/>
            <person name="Floudas D."/>
            <person name="Held B.W."/>
            <person name="Levasseur A."/>
            <person name="Lombard V."/>
            <person name="Morin E."/>
            <person name="Otillar R."/>
            <person name="Lindquist E.A."/>
            <person name="Sun H."/>
            <person name="LaButti K.M."/>
            <person name="Schmutz J."/>
            <person name="Jabbour D."/>
            <person name="Luo H."/>
            <person name="Baker S.E."/>
            <person name="Pisabarro A.G."/>
            <person name="Walton J.D."/>
            <person name="Blanchette R.A."/>
            <person name="Henrissat B."/>
            <person name="Martin F."/>
            <person name="Cullen D."/>
            <person name="Hibbett D.S."/>
            <person name="Grigoriev I.V."/>
        </authorList>
    </citation>
    <scope>NUCLEOTIDE SEQUENCE [LARGE SCALE GENOMIC DNA]</scope>
    <source>
        <strain evidence="2">MUCL 33604</strain>
    </source>
</reference>
<sequence>MVRWFQGASKRSCIGSTRTTKELTRDQKVVQVYFSRPVFWVTTDNFEAEKQYQCLPIRTHPFADWKGTARPGDKGRPQWERHSHSSLYRLSWVLLGTVSIRKDESIRRQDRRLAFSGESHPRWQALLALILVSTVMGLTLNSPQVLGYRSKEMCGWSIDRGLSCAISRNVPAPA</sequence>
<gene>
    <name evidence="1" type="ORF">JAAARDRAFT_336574</name>
</gene>